<comment type="caution">
    <text evidence="1">The sequence shown here is derived from an EMBL/GenBank/DDBJ whole genome shotgun (WGS) entry which is preliminary data.</text>
</comment>
<dbReference type="AlphaFoldDB" id="A0A8J5Y9P1"/>
<organism evidence="1 2">
    <name type="scientific">Gossypium anomalum</name>
    <dbReference type="NCBI Taxonomy" id="47600"/>
    <lineage>
        <taxon>Eukaryota</taxon>
        <taxon>Viridiplantae</taxon>
        <taxon>Streptophyta</taxon>
        <taxon>Embryophyta</taxon>
        <taxon>Tracheophyta</taxon>
        <taxon>Spermatophyta</taxon>
        <taxon>Magnoliopsida</taxon>
        <taxon>eudicotyledons</taxon>
        <taxon>Gunneridae</taxon>
        <taxon>Pentapetalae</taxon>
        <taxon>rosids</taxon>
        <taxon>malvids</taxon>
        <taxon>Malvales</taxon>
        <taxon>Malvaceae</taxon>
        <taxon>Malvoideae</taxon>
        <taxon>Gossypium</taxon>
    </lineage>
</organism>
<dbReference type="PANTHER" id="PTHR47481">
    <property type="match status" value="1"/>
</dbReference>
<accession>A0A8J5Y9P1</accession>
<evidence type="ECO:0000313" key="2">
    <source>
        <dbReference type="Proteomes" id="UP000701853"/>
    </source>
</evidence>
<keyword evidence="2" id="KW-1185">Reference proteome</keyword>
<reference evidence="1 2" key="1">
    <citation type="journal article" date="2021" name="bioRxiv">
        <title>The Gossypium anomalum genome as a resource for cotton improvement and evolutionary analysis of hybrid incompatibility.</title>
        <authorList>
            <person name="Grover C.E."/>
            <person name="Yuan D."/>
            <person name="Arick M.A."/>
            <person name="Miller E.R."/>
            <person name="Hu G."/>
            <person name="Peterson D.G."/>
            <person name="Wendel J.F."/>
            <person name="Udall J.A."/>
        </authorList>
    </citation>
    <scope>NUCLEOTIDE SEQUENCE [LARGE SCALE GENOMIC DNA]</scope>
    <source>
        <strain evidence="1">JFW-Udall</strain>
        <tissue evidence="1">Leaf</tissue>
    </source>
</reference>
<dbReference type="Proteomes" id="UP000701853">
    <property type="component" value="Chromosome 10"/>
</dbReference>
<dbReference type="EMBL" id="JAHUZN010000010">
    <property type="protein sequence ID" value="KAG8480224.1"/>
    <property type="molecule type" value="Genomic_DNA"/>
</dbReference>
<evidence type="ECO:0000313" key="1">
    <source>
        <dbReference type="EMBL" id="KAG8480224.1"/>
    </source>
</evidence>
<sequence>MIKGITPPKQILLIAFGFANELILQGMIASVDGLIASIIVVAHTLQKAWALLHSLYANRSHRVYSLRDQLTSITKQTKSVVKYLQQQIKTIIDILTIISSLITSDGLTIKILYCLHLEY</sequence>
<dbReference type="OrthoDB" id="1912561at2759"/>
<dbReference type="PANTHER" id="PTHR47481:SF21">
    <property type="entry name" value="BASIC-LEUCINE ZIPPER TRANSCRIPTION FACTOR Q-RELATED"/>
    <property type="match status" value="1"/>
</dbReference>
<protein>
    <submittedName>
        <fullName evidence="1">Uncharacterized protein</fullName>
    </submittedName>
</protein>
<gene>
    <name evidence="1" type="ORF">CXB51_024824</name>
</gene>
<proteinExistence type="predicted"/>
<name>A0A8J5Y9P1_9ROSI</name>